<protein>
    <submittedName>
        <fullName evidence="7">Betaine/proline/choline family ABC transporter ATP-binding protein</fullName>
    </submittedName>
</protein>
<dbReference type="GO" id="GO:0016020">
    <property type="term" value="C:membrane"/>
    <property type="evidence" value="ECO:0007669"/>
    <property type="project" value="InterPro"/>
</dbReference>
<dbReference type="AlphaFoldDB" id="A0A6P1M1H9"/>
<comment type="similarity">
    <text evidence="1">Belongs to the ABC transporter superfamily.</text>
</comment>
<organism evidence="7 8">
    <name type="scientific">Tichowtungia aerotolerans</name>
    <dbReference type="NCBI Taxonomy" id="2697043"/>
    <lineage>
        <taxon>Bacteria</taxon>
        <taxon>Pseudomonadati</taxon>
        <taxon>Kiritimatiellota</taxon>
        <taxon>Tichowtungiia</taxon>
        <taxon>Tichowtungiales</taxon>
        <taxon>Tichowtungiaceae</taxon>
        <taxon>Tichowtungia</taxon>
    </lineage>
</organism>
<evidence type="ECO:0000256" key="2">
    <source>
        <dbReference type="ARBA" id="ARBA00022448"/>
    </source>
</evidence>
<evidence type="ECO:0000259" key="6">
    <source>
        <dbReference type="PROSITE" id="PS50893"/>
    </source>
</evidence>
<accession>A0A6P1M1H9</accession>
<dbReference type="SUPFAM" id="SSF52540">
    <property type="entry name" value="P-loop containing nucleoside triphosphate hydrolases"/>
    <property type="match status" value="1"/>
</dbReference>
<dbReference type="GO" id="GO:0006970">
    <property type="term" value="P:response to osmotic stress"/>
    <property type="evidence" value="ECO:0007669"/>
    <property type="project" value="UniProtKB-ARBA"/>
</dbReference>
<evidence type="ECO:0000256" key="4">
    <source>
        <dbReference type="ARBA" id="ARBA00022840"/>
    </source>
</evidence>
<name>A0A6P1M1H9_9BACT</name>
<keyword evidence="2" id="KW-0813">Transport</keyword>
<dbReference type="InterPro" id="IPR003593">
    <property type="entry name" value="AAA+_ATPase"/>
</dbReference>
<dbReference type="RefSeq" id="WP_160627237.1">
    <property type="nucleotide sequence ID" value="NZ_CP047593.1"/>
</dbReference>
<keyword evidence="4 7" id="KW-0067">ATP-binding</keyword>
<dbReference type="EMBL" id="CP047593">
    <property type="protein sequence ID" value="QHI68679.1"/>
    <property type="molecule type" value="Genomic_DNA"/>
</dbReference>
<dbReference type="InterPro" id="IPR017871">
    <property type="entry name" value="ABC_transporter-like_CS"/>
</dbReference>
<dbReference type="InterPro" id="IPR051921">
    <property type="entry name" value="ABC_osmolyte_uptake_ATP-bind"/>
</dbReference>
<dbReference type="SMART" id="SM00382">
    <property type="entry name" value="AAA"/>
    <property type="match status" value="1"/>
</dbReference>
<dbReference type="NCBIfam" id="TIGR01186">
    <property type="entry name" value="proV"/>
    <property type="match status" value="1"/>
</dbReference>
<dbReference type="Pfam" id="PF00005">
    <property type="entry name" value="ABC_tran"/>
    <property type="match status" value="1"/>
</dbReference>
<dbReference type="GO" id="GO:0016887">
    <property type="term" value="F:ATP hydrolysis activity"/>
    <property type="evidence" value="ECO:0007669"/>
    <property type="project" value="InterPro"/>
</dbReference>
<dbReference type="InterPro" id="IPR003439">
    <property type="entry name" value="ABC_transporter-like_ATP-bd"/>
</dbReference>
<dbReference type="Gene3D" id="3.40.50.300">
    <property type="entry name" value="P-loop containing nucleotide triphosphate hydrolases"/>
    <property type="match status" value="1"/>
</dbReference>
<reference evidence="7 8" key="1">
    <citation type="submission" date="2020-01" db="EMBL/GenBank/DDBJ databases">
        <title>Ponticoccus aerotolerans gen. nov., sp. nov., an anaerobic bacterium and proposal of Ponticoccusceae fam. nov., Ponticoccusles ord. nov. and Ponticoccuse classis nov. in the phylum Kiritimatiellaeota.</title>
        <authorList>
            <person name="Zhou L.Y."/>
            <person name="Du Z.J."/>
        </authorList>
    </citation>
    <scope>NUCLEOTIDE SEQUENCE [LARGE SCALE GENOMIC DNA]</scope>
    <source>
        <strain evidence="7 8">S-5007</strain>
    </source>
</reference>
<keyword evidence="5" id="KW-0029">Amino-acid transport</keyword>
<dbReference type="CDD" id="cd03294">
    <property type="entry name" value="ABC_Pro_Gly_Betaine"/>
    <property type="match status" value="1"/>
</dbReference>
<dbReference type="Proteomes" id="UP000464954">
    <property type="component" value="Chromosome"/>
</dbReference>
<dbReference type="PANTHER" id="PTHR43869">
    <property type="entry name" value="GLYCINE BETAINE/PROLINE BETAINE TRANSPORT SYSTEM ATP-BINDING PROTEIN PROV"/>
    <property type="match status" value="1"/>
</dbReference>
<keyword evidence="3" id="KW-0547">Nucleotide-binding</keyword>
<evidence type="ECO:0000256" key="3">
    <source>
        <dbReference type="ARBA" id="ARBA00022741"/>
    </source>
</evidence>
<dbReference type="KEGG" id="taer:GT409_04190"/>
<keyword evidence="8" id="KW-1185">Reference proteome</keyword>
<dbReference type="FunFam" id="3.40.50.300:FF:000201">
    <property type="entry name" value="Glycine betaine/L-proline ABC transporter ATP-binding protein"/>
    <property type="match status" value="1"/>
</dbReference>
<feature type="domain" description="ABC transporter" evidence="6">
    <location>
        <begin position="28"/>
        <end position="264"/>
    </location>
</feature>
<dbReference type="Pfam" id="PF00571">
    <property type="entry name" value="CBS"/>
    <property type="match status" value="1"/>
</dbReference>
<gene>
    <name evidence="7" type="ORF">GT409_04190</name>
</gene>
<evidence type="ECO:0000313" key="8">
    <source>
        <dbReference type="Proteomes" id="UP000464954"/>
    </source>
</evidence>
<dbReference type="GO" id="GO:0006865">
    <property type="term" value="P:amino acid transport"/>
    <property type="evidence" value="ECO:0007669"/>
    <property type="project" value="UniProtKB-KW"/>
</dbReference>
<proteinExistence type="inferred from homology"/>
<dbReference type="InterPro" id="IPR046342">
    <property type="entry name" value="CBS_dom_sf"/>
</dbReference>
<evidence type="ECO:0000256" key="1">
    <source>
        <dbReference type="ARBA" id="ARBA00005417"/>
    </source>
</evidence>
<dbReference type="PROSITE" id="PS50893">
    <property type="entry name" value="ABC_TRANSPORTER_2"/>
    <property type="match status" value="1"/>
</dbReference>
<dbReference type="GO" id="GO:0005524">
    <property type="term" value="F:ATP binding"/>
    <property type="evidence" value="ECO:0007669"/>
    <property type="project" value="UniProtKB-KW"/>
</dbReference>
<evidence type="ECO:0000313" key="7">
    <source>
        <dbReference type="EMBL" id="QHI68679.1"/>
    </source>
</evidence>
<sequence length="417" mass="45887">MSIIKVNGLFKIFGPDPQRVFPMIEKGLTKNKILDKTGCGIGINNASFEIRKKEIFVLMGLSGSGKSTVIRCLNRLIDPTRGEILIDGQDIMKMSKEELLQVRRSKLSMVFQHFGLLPHRSVIRNVEYGLEVAGTPAAEARKSAEEALELVGLKGYEDSMPDELSGGMQQRVGLARALASNPEVLLMDEAFSALDPLIRTQMQDELLELQSRMHKTIVFITHDLDEALKLGDRIGIMKDGSIVQIGTPEEILTNPADEYVERFVENVDRSKVIAASSLMRKARTITVPKDGSHVAVRAMEKQGISSIFAVDADRRLQGLLTVDDAVKLERAKKQDVTEALQTDLFVAGPDTPIADLLTTAMNTRYPIAIQDDDGRLLGLLDRAAILAEMYEDSGEEQAVTPLEEVLAEAEEAKDGDA</sequence>
<dbReference type="InterPro" id="IPR005892">
    <property type="entry name" value="Gly-betaine_transp_ATP-bd"/>
</dbReference>
<dbReference type="InterPro" id="IPR000644">
    <property type="entry name" value="CBS_dom"/>
</dbReference>
<dbReference type="InterPro" id="IPR027417">
    <property type="entry name" value="P-loop_NTPase"/>
</dbReference>
<dbReference type="GO" id="GO:0031460">
    <property type="term" value="P:glycine betaine transport"/>
    <property type="evidence" value="ECO:0007669"/>
    <property type="project" value="InterPro"/>
</dbReference>
<dbReference type="Gene3D" id="3.10.580.10">
    <property type="entry name" value="CBS-domain"/>
    <property type="match status" value="1"/>
</dbReference>
<dbReference type="PROSITE" id="PS00211">
    <property type="entry name" value="ABC_TRANSPORTER_1"/>
    <property type="match status" value="1"/>
</dbReference>
<dbReference type="PANTHER" id="PTHR43869:SF1">
    <property type="entry name" value="GLYCINE BETAINE_PROLINE BETAINE TRANSPORT SYSTEM ATP-BINDING PROTEIN PROV"/>
    <property type="match status" value="1"/>
</dbReference>
<evidence type="ECO:0000256" key="5">
    <source>
        <dbReference type="ARBA" id="ARBA00022970"/>
    </source>
</evidence>
<dbReference type="SUPFAM" id="SSF54631">
    <property type="entry name" value="CBS-domain pair"/>
    <property type="match status" value="1"/>
</dbReference>